<dbReference type="InterPro" id="IPR043502">
    <property type="entry name" value="DNA/RNA_pol_sf"/>
</dbReference>
<name>A0AAN8TKQ8_SOLBU</name>
<reference evidence="2 3" key="1">
    <citation type="submission" date="2024-02" db="EMBL/GenBank/DDBJ databases">
        <title>de novo genome assembly of Solanum bulbocastanum strain 11H21.</title>
        <authorList>
            <person name="Hosaka A.J."/>
        </authorList>
    </citation>
    <scope>NUCLEOTIDE SEQUENCE [LARGE SCALE GENOMIC DNA]</scope>
    <source>
        <tissue evidence="2">Young leaves</tissue>
    </source>
</reference>
<dbReference type="AlphaFoldDB" id="A0AAN8TKQ8"/>
<evidence type="ECO:0000313" key="3">
    <source>
        <dbReference type="Proteomes" id="UP001371456"/>
    </source>
</evidence>
<accession>A0AAN8TKQ8</accession>
<evidence type="ECO:0000259" key="1">
    <source>
        <dbReference type="PROSITE" id="PS50878"/>
    </source>
</evidence>
<dbReference type="PANTHER" id="PTHR31635">
    <property type="entry name" value="REVERSE TRANSCRIPTASE DOMAIN-CONTAINING PROTEIN-RELATED"/>
    <property type="match status" value="1"/>
</dbReference>
<sequence>MPISCCTTLYKIVSKVITTRLQKVMSSLVDPNQLAFVSGRAINNNIIMSHELVKGYNRKGISNRCMIKVDMKKAYDSLEWRFLEKVLYELKFPARVIKWILQCVTTITYSIQVNGKHTRPFKAKRGVRQGDPLSPFLFVLAMDYLTRNFYKFTFKFRFLLSSKMSEAENHSTEFC</sequence>
<keyword evidence="3" id="KW-1185">Reference proteome</keyword>
<proteinExistence type="predicted"/>
<gene>
    <name evidence="2" type="ORF">RDI58_014998</name>
</gene>
<organism evidence="2 3">
    <name type="scientific">Solanum bulbocastanum</name>
    <name type="common">Wild potato</name>
    <dbReference type="NCBI Taxonomy" id="147425"/>
    <lineage>
        <taxon>Eukaryota</taxon>
        <taxon>Viridiplantae</taxon>
        <taxon>Streptophyta</taxon>
        <taxon>Embryophyta</taxon>
        <taxon>Tracheophyta</taxon>
        <taxon>Spermatophyta</taxon>
        <taxon>Magnoliopsida</taxon>
        <taxon>eudicotyledons</taxon>
        <taxon>Gunneridae</taxon>
        <taxon>Pentapetalae</taxon>
        <taxon>asterids</taxon>
        <taxon>lamiids</taxon>
        <taxon>Solanales</taxon>
        <taxon>Solanaceae</taxon>
        <taxon>Solanoideae</taxon>
        <taxon>Solaneae</taxon>
        <taxon>Solanum</taxon>
    </lineage>
</organism>
<feature type="domain" description="Reverse transcriptase" evidence="1">
    <location>
        <begin position="1"/>
        <end position="175"/>
    </location>
</feature>
<dbReference type="PANTHER" id="PTHR31635:SF196">
    <property type="entry name" value="REVERSE TRANSCRIPTASE DOMAIN-CONTAINING PROTEIN-RELATED"/>
    <property type="match status" value="1"/>
</dbReference>
<comment type="caution">
    <text evidence="2">The sequence shown here is derived from an EMBL/GenBank/DDBJ whole genome shotgun (WGS) entry which is preliminary data.</text>
</comment>
<protein>
    <recommendedName>
        <fullName evidence="1">Reverse transcriptase domain-containing protein</fullName>
    </recommendedName>
</protein>
<dbReference type="SUPFAM" id="SSF56672">
    <property type="entry name" value="DNA/RNA polymerases"/>
    <property type="match status" value="1"/>
</dbReference>
<dbReference type="Proteomes" id="UP001371456">
    <property type="component" value="Unassembled WGS sequence"/>
</dbReference>
<dbReference type="Pfam" id="PF00078">
    <property type="entry name" value="RVT_1"/>
    <property type="match status" value="1"/>
</dbReference>
<evidence type="ECO:0000313" key="2">
    <source>
        <dbReference type="EMBL" id="KAK6786473.1"/>
    </source>
</evidence>
<dbReference type="InterPro" id="IPR000477">
    <property type="entry name" value="RT_dom"/>
</dbReference>
<dbReference type="PROSITE" id="PS50878">
    <property type="entry name" value="RT_POL"/>
    <property type="match status" value="1"/>
</dbReference>
<dbReference type="CDD" id="cd01650">
    <property type="entry name" value="RT_nLTR_like"/>
    <property type="match status" value="1"/>
</dbReference>
<dbReference type="EMBL" id="JBANQN010000006">
    <property type="protein sequence ID" value="KAK6786473.1"/>
    <property type="molecule type" value="Genomic_DNA"/>
</dbReference>